<protein>
    <submittedName>
        <fullName evidence="1">Uncharacterized protein</fullName>
    </submittedName>
</protein>
<organism evidence="1 2">
    <name type="scientific">Apostasia shenzhenica</name>
    <dbReference type="NCBI Taxonomy" id="1088818"/>
    <lineage>
        <taxon>Eukaryota</taxon>
        <taxon>Viridiplantae</taxon>
        <taxon>Streptophyta</taxon>
        <taxon>Embryophyta</taxon>
        <taxon>Tracheophyta</taxon>
        <taxon>Spermatophyta</taxon>
        <taxon>Magnoliopsida</taxon>
        <taxon>Liliopsida</taxon>
        <taxon>Asparagales</taxon>
        <taxon>Orchidaceae</taxon>
        <taxon>Apostasioideae</taxon>
        <taxon>Apostasia</taxon>
    </lineage>
</organism>
<dbReference type="InterPro" id="IPR050242">
    <property type="entry name" value="JAMM_MPN+_peptidase_M67A"/>
</dbReference>
<dbReference type="Gene3D" id="3.40.140.10">
    <property type="entry name" value="Cytidine Deaminase, domain 2"/>
    <property type="match status" value="1"/>
</dbReference>
<gene>
    <name evidence="1" type="ORF">AXF42_Ash021509</name>
</gene>
<evidence type="ECO:0000313" key="1">
    <source>
        <dbReference type="EMBL" id="PKA45750.1"/>
    </source>
</evidence>
<proteinExistence type="predicted"/>
<dbReference type="AlphaFoldDB" id="A0A2H9ZR25"/>
<dbReference type="PANTHER" id="PTHR10410">
    <property type="entry name" value="EUKARYOTIC TRANSLATION INITIATION FACTOR 3 -RELATED"/>
    <property type="match status" value="1"/>
</dbReference>
<reference evidence="1 2" key="1">
    <citation type="journal article" date="2017" name="Nature">
        <title>The Apostasia genome and the evolution of orchids.</title>
        <authorList>
            <person name="Zhang G.Q."/>
            <person name="Liu K.W."/>
            <person name="Li Z."/>
            <person name="Lohaus R."/>
            <person name="Hsiao Y.Y."/>
            <person name="Niu S.C."/>
            <person name="Wang J.Y."/>
            <person name="Lin Y.C."/>
            <person name="Xu Q."/>
            <person name="Chen L.J."/>
            <person name="Yoshida K."/>
            <person name="Fujiwara S."/>
            <person name="Wang Z.W."/>
            <person name="Zhang Y.Q."/>
            <person name="Mitsuda N."/>
            <person name="Wang M."/>
            <person name="Liu G.H."/>
            <person name="Pecoraro L."/>
            <person name="Huang H.X."/>
            <person name="Xiao X.J."/>
            <person name="Lin M."/>
            <person name="Wu X.Y."/>
            <person name="Wu W.L."/>
            <person name="Chen Y.Y."/>
            <person name="Chang S.B."/>
            <person name="Sakamoto S."/>
            <person name="Ohme-Takagi M."/>
            <person name="Yagi M."/>
            <person name="Zeng S.J."/>
            <person name="Shen C.Y."/>
            <person name="Yeh C.M."/>
            <person name="Luo Y.B."/>
            <person name="Tsai W.C."/>
            <person name="Van de Peer Y."/>
            <person name="Liu Z.J."/>
        </authorList>
    </citation>
    <scope>NUCLEOTIDE SEQUENCE [LARGE SCALE GENOMIC DNA]</scope>
    <source>
        <strain evidence="2">cv. Shenzhen</strain>
        <tissue evidence="1">Stem</tissue>
    </source>
</reference>
<sequence>MPLTSVQMSEDVWLTCLTHSLTTETEEIMGLLFGDIRVADLNNGNKTALIWGASPQMRSDRRKDRVETNPEQLAAATAQAEISINFFLFVF</sequence>
<dbReference type="STRING" id="1088818.A0A2H9ZR25"/>
<keyword evidence="2" id="KW-1185">Reference proteome</keyword>
<dbReference type="Proteomes" id="UP000236161">
    <property type="component" value="Unassembled WGS sequence"/>
</dbReference>
<accession>A0A2H9ZR25</accession>
<evidence type="ECO:0000313" key="2">
    <source>
        <dbReference type="Proteomes" id="UP000236161"/>
    </source>
</evidence>
<name>A0A2H9ZR25_9ASPA</name>
<dbReference type="EMBL" id="KZ454818">
    <property type="protein sequence ID" value="PKA45750.1"/>
    <property type="molecule type" value="Genomic_DNA"/>
</dbReference>
<dbReference type="OrthoDB" id="446074at2759"/>